<dbReference type="CDD" id="cd13686">
    <property type="entry name" value="GluR_Plant"/>
    <property type="match status" value="1"/>
</dbReference>
<dbReference type="PANTHER" id="PTHR18966">
    <property type="entry name" value="IONOTROPIC GLUTAMATE RECEPTOR"/>
    <property type="match status" value="1"/>
</dbReference>
<dbReference type="SUPFAM" id="SSF53822">
    <property type="entry name" value="Periplasmic binding protein-like I"/>
    <property type="match status" value="1"/>
</dbReference>
<evidence type="ECO:0000256" key="10">
    <source>
        <dbReference type="ARBA" id="ARBA00023286"/>
    </source>
</evidence>
<comment type="function">
    <text evidence="12">Glutamate-gated receptor that probably acts as a non-selective cation channel. May be involved in light-signal transduction and calcium homeostasis via the regulation of calcium influx into cells.</text>
</comment>
<protein>
    <submittedName>
        <fullName evidence="16">Glutamate receptor 2.2</fullName>
    </submittedName>
</protein>
<feature type="transmembrane region" description="Helical" evidence="14">
    <location>
        <begin position="628"/>
        <end position="648"/>
    </location>
</feature>
<dbReference type="GO" id="GO:0016020">
    <property type="term" value="C:membrane"/>
    <property type="evidence" value="ECO:0007669"/>
    <property type="project" value="UniProtKB-SubCell"/>
</dbReference>
<dbReference type="AlphaFoldDB" id="A0AAV8BVZ4"/>
<keyword evidence="6" id="KW-0406">Ion transport</keyword>
<keyword evidence="9" id="KW-0325">Glycoprotein</keyword>
<evidence type="ECO:0000256" key="8">
    <source>
        <dbReference type="ARBA" id="ARBA00023170"/>
    </source>
</evidence>
<accession>A0AAV8BVZ4</accession>
<evidence type="ECO:0000256" key="1">
    <source>
        <dbReference type="ARBA" id="ARBA00004141"/>
    </source>
</evidence>
<evidence type="ECO:0000256" key="3">
    <source>
        <dbReference type="ARBA" id="ARBA00022448"/>
    </source>
</evidence>
<reference evidence="16" key="1">
    <citation type="submission" date="2022-08" db="EMBL/GenBank/DDBJ databases">
        <authorList>
            <person name="Marques A."/>
        </authorList>
    </citation>
    <scope>NUCLEOTIDE SEQUENCE</scope>
    <source>
        <strain evidence="16">RhyPub2mFocal</strain>
        <tissue evidence="16">Leaves</tissue>
    </source>
</reference>
<evidence type="ECO:0000256" key="6">
    <source>
        <dbReference type="ARBA" id="ARBA00023065"/>
    </source>
</evidence>
<keyword evidence="11" id="KW-0407">Ion channel</keyword>
<evidence type="ECO:0000256" key="2">
    <source>
        <dbReference type="ARBA" id="ARBA00011095"/>
    </source>
</evidence>
<dbReference type="InterPro" id="IPR001828">
    <property type="entry name" value="ANF_lig-bd_rcpt"/>
</dbReference>
<keyword evidence="10" id="KW-1071">Ligand-gated ion channel</keyword>
<evidence type="ECO:0000256" key="7">
    <source>
        <dbReference type="ARBA" id="ARBA00023136"/>
    </source>
</evidence>
<keyword evidence="17" id="KW-1185">Reference proteome</keyword>
<evidence type="ECO:0000256" key="5">
    <source>
        <dbReference type="ARBA" id="ARBA00022989"/>
    </source>
</evidence>
<dbReference type="SMART" id="SM00079">
    <property type="entry name" value="PBPe"/>
    <property type="match status" value="1"/>
</dbReference>
<dbReference type="FunFam" id="3.40.50.2300:FF:000310">
    <property type="entry name" value="Glutamate receptor"/>
    <property type="match status" value="1"/>
</dbReference>
<keyword evidence="8 16" id="KW-0675">Receptor</keyword>
<dbReference type="GO" id="GO:0015276">
    <property type="term" value="F:ligand-gated monoatomic ion channel activity"/>
    <property type="evidence" value="ECO:0007669"/>
    <property type="project" value="InterPro"/>
</dbReference>
<comment type="caution">
    <text evidence="16">The sequence shown here is derived from an EMBL/GenBank/DDBJ whole genome shotgun (WGS) entry which is preliminary data.</text>
</comment>
<dbReference type="InterPro" id="IPR028082">
    <property type="entry name" value="Peripla_BP_I"/>
</dbReference>
<dbReference type="InterPro" id="IPR001320">
    <property type="entry name" value="Iontro_rcpt_C"/>
</dbReference>
<evidence type="ECO:0000256" key="4">
    <source>
        <dbReference type="ARBA" id="ARBA00022692"/>
    </source>
</evidence>
<evidence type="ECO:0000256" key="14">
    <source>
        <dbReference type="SAM" id="Phobius"/>
    </source>
</evidence>
<name>A0AAV8BVZ4_9POAL</name>
<evidence type="ECO:0000313" key="16">
    <source>
        <dbReference type="EMBL" id="KAJ4746153.1"/>
    </source>
</evidence>
<keyword evidence="4 14" id="KW-0812">Transmembrane</keyword>
<evidence type="ECO:0000256" key="13">
    <source>
        <dbReference type="SAM" id="MobiDB-lite"/>
    </source>
</evidence>
<evidence type="ECO:0000313" key="17">
    <source>
        <dbReference type="Proteomes" id="UP001140206"/>
    </source>
</evidence>
<organism evidence="16 17">
    <name type="scientific">Rhynchospora pubera</name>
    <dbReference type="NCBI Taxonomy" id="906938"/>
    <lineage>
        <taxon>Eukaryota</taxon>
        <taxon>Viridiplantae</taxon>
        <taxon>Streptophyta</taxon>
        <taxon>Embryophyta</taxon>
        <taxon>Tracheophyta</taxon>
        <taxon>Spermatophyta</taxon>
        <taxon>Magnoliopsida</taxon>
        <taxon>Liliopsida</taxon>
        <taxon>Poales</taxon>
        <taxon>Cyperaceae</taxon>
        <taxon>Cyperoideae</taxon>
        <taxon>Rhynchosporeae</taxon>
        <taxon>Rhynchospora</taxon>
    </lineage>
</organism>
<feature type="compositionally biased region" description="Polar residues" evidence="13">
    <location>
        <begin position="684"/>
        <end position="720"/>
    </location>
</feature>
<keyword evidence="3" id="KW-0813">Transport</keyword>
<comment type="subunit">
    <text evidence="2">May form heteromers.</text>
</comment>
<keyword evidence="7 14" id="KW-0472">Membrane</keyword>
<proteinExistence type="predicted"/>
<gene>
    <name evidence="16" type="ORF">LUZ62_080558</name>
</gene>
<keyword evidence="5 14" id="KW-1133">Transmembrane helix</keyword>
<evidence type="ECO:0000256" key="12">
    <source>
        <dbReference type="ARBA" id="ARBA00049638"/>
    </source>
</evidence>
<evidence type="ECO:0000256" key="9">
    <source>
        <dbReference type="ARBA" id="ARBA00023180"/>
    </source>
</evidence>
<dbReference type="Proteomes" id="UP001140206">
    <property type="component" value="Chromosome 5"/>
</dbReference>
<dbReference type="Gene3D" id="3.40.50.2300">
    <property type="match status" value="2"/>
</dbReference>
<feature type="region of interest" description="Disordered" evidence="13">
    <location>
        <begin position="654"/>
        <end position="735"/>
    </location>
</feature>
<feature type="domain" description="Ionotropic glutamate receptor C-terminal" evidence="15">
    <location>
        <begin position="267"/>
        <end position="607"/>
    </location>
</feature>
<evidence type="ECO:0000259" key="15">
    <source>
        <dbReference type="SMART" id="SM00079"/>
    </source>
</evidence>
<dbReference type="EMBL" id="JAMFTS010000005">
    <property type="protein sequence ID" value="KAJ4746153.1"/>
    <property type="molecule type" value="Genomic_DNA"/>
</dbReference>
<dbReference type="Pfam" id="PF00060">
    <property type="entry name" value="Lig_chan"/>
    <property type="match status" value="1"/>
</dbReference>
<dbReference type="FunFam" id="3.40.190.10:FF:000103">
    <property type="entry name" value="Glutamate receptor"/>
    <property type="match status" value="1"/>
</dbReference>
<sequence length="735" mass="81772">MRVPYRSLINISSTNDQIQEELYKLQTMQTRVFIVHMSSPMGSTLFLNAKEVGMMSEGYVWIMTSGVADMVDSFSPRVIRAMKGALGVRLHLPRTDELDDFTTRWKKRFHEDNDNPKELVSSEPSIYALWAYDTIYALAMAVENLGVEITQSGYDPTPSQPLYLPVRSMGPQLLRALLNIKFQGLAGNFELKGGQLHHTAFEIINVVGKGIREVGYWTEDQGLSKQLEHVRNSKMHSTLQQNLNPIIWPGESTTVPKGWEMPVSGRKLRVGVIKGSYAEFMNVEVDPATNAIIPSGYAVEVFHQSINRLPFGLQYEYQLFGDISQADSLTYDDLVYQVHLENYDVAIGDITIRYNRTLYADFSVPYTESGVAMIVPVKQAANKNALIISQPLTKSLWITSCIVAILAGFAQLLGEPSLWKTPESLKFDDILTFLQLSMLSYQEKLESIPSKMISIAMFFLLLVLKSCYTANLFSMLTVQHLQPTVTDLHDLILNGENVGYGKGSFVEGLLLQQLNFQKSKIKGYNVEHWHEALENRSVAAIVDEVPYIKSFLTKHCNSYTMIPLYMTAGFGYAFPKDSPLVPYISRAILNITGGDDIIRIEKAYIGDKTCPNSRDIIGESNSLGLDSFWVLFLVAGAFCIVSLLYIPIQKKLTNGTKKDGSEPDANQKGSNNNNNDVKKPDSNPEGSNNNDGSEPNANQEGSNTNDGNVPSNNNAGNKPSANKEAIETSSQPSLI</sequence>
<dbReference type="InterPro" id="IPR015683">
    <property type="entry name" value="Ionotropic_Glu_rcpt"/>
</dbReference>
<dbReference type="Pfam" id="PF01094">
    <property type="entry name" value="ANF_receptor"/>
    <property type="match status" value="1"/>
</dbReference>
<dbReference type="Gene3D" id="3.40.190.10">
    <property type="entry name" value="Periplasmic binding protein-like II"/>
    <property type="match status" value="2"/>
</dbReference>
<comment type="subcellular location">
    <subcellularLocation>
        <location evidence="1">Membrane</location>
        <topology evidence="1">Multi-pass membrane protein</topology>
    </subcellularLocation>
</comment>
<evidence type="ECO:0000256" key="11">
    <source>
        <dbReference type="ARBA" id="ARBA00023303"/>
    </source>
</evidence>
<dbReference type="SUPFAM" id="SSF53850">
    <property type="entry name" value="Periplasmic binding protein-like II"/>
    <property type="match status" value="1"/>
</dbReference>